<dbReference type="GO" id="GO:0003723">
    <property type="term" value="F:RNA binding"/>
    <property type="evidence" value="ECO:0007669"/>
    <property type="project" value="UniProtKB-UniRule"/>
</dbReference>
<evidence type="ECO:0000256" key="1">
    <source>
        <dbReference type="ARBA" id="ARBA00022741"/>
    </source>
</evidence>
<evidence type="ECO:0000313" key="11">
    <source>
        <dbReference type="EMBL" id="KAG1768624.1"/>
    </source>
</evidence>
<dbReference type="SMART" id="SM00487">
    <property type="entry name" value="DEXDc"/>
    <property type="match status" value="1"/>
</dbReference>
<feature type="compositionally biased region" description="Low complexity" evidence="8">
    <location>
        <begin position="50"/>
        <end position="64"/>
    </location>
</feature>
<dbReference type="GO" id="GO:0016787">
    <property type="term" value="F:hydrolase activity"/>
    <property type="evidence" value="ECO:0007669"/>
    <property type="project" value="UniProtKB-KW"/>
</dbReference>
<dbReference type="SUPFAM" id="SSF52540">
    <property type="entry name" value="P-loop containing nucleoside triphosphate hydrolases"/>
    <property type="match status" value="2"/>
</dbReference>
<comment type="domain">
    <text evidence="7">The Q motif is unique to and characteristic of the DEAD box family of RNA helicases and controls ATP binding and hydrolysis.</text>
</comment>
<dbReference type="CDD" id="cd18787">
    <property type="entry name" value="SF2_C_DEAD"/>
    <property type="match status" value="1"/>
</dbReference>
<dbReference type="OrthoDB" id="193716at2759"/>
<sequence length="637" mass="68833">MFSRLQVHCFIQLKNNLKAPRTHSLPRHVSIATTPARINIQPSPIPVLNSVPTPSHSTSSKSTVMATEKKHFTSKRFVDAPISQLSKAGIRHEFLTDVQDATLELALSGIDLLVQAKTGTGKTTAFLLPAIERLASSRSTSSDMGKILVIAPTRELALQIEEEAKSLLAHHPYGVQSVIGGTNINTEKNRLNSRTARADVLIATPGRLLDHLTSGLTLRPSVLVLDEADRLLDQGFRKDLERIVGFLPDRRGTKRQCMLFSATFDKAIQEIAKLYLDPNYKFISTLHADEINTHEHVPQSYLITPLEDTLPTLVSLLKQMGPQAKTMLFCTTARGTAVVASILQQVSAQSPQSMLPPVYQIQSRMSQAARTRAAQEFHDAPEGAILVTSDVTARGMDFPNVTHIIQFSLPSSPAQYIHRLGRTARAGAAGEGILILMPDEQFFLRLPEIASLPLTPYTQLEHAGNLRFKLDDRSIGQAYSAWLGFYKSWLKQLRWSPAELVKQGAVWARCLGWPGVTEVGGGPSTSGGAPAQRGARGGNVVATWVPPPIAKRTVGLMGLRGTPGLNVVDRLDDAGDGPARNAAGGGRGGGHGRGRGGGRGRGQQLPKVAKPHTEGASDNKTAHTQGIRRGKEKAKAG</sequence>
<keyword evidence="3 6" id="KW-0347">Helicase</keyword>
<comment type="catalytic activity">
    <reaction evidence="7">
        <text>ATP + H2O = ADP + phosphate + H(+)</text>
        <dbReference type="Rhea" id="RHEA:13065"/>
        <dbReference type="ChEBI" id="CHEBI:15377"/>
        <dbReference type="ChEBI" id="CHEBI:15378"/>
        <dbReference type="ChEBI" id="CHEBI:30616"/>
        <dbReference type="ChEBI" id="CHEBI:43474"/>
        <dbReference type="ChEBI" id="CHEBI:456216"/>
        <dbReference type="EC" id="3.6.4.13"/>
    </reaction>
</comment>
<evidence type="ECO:0000259" key="10">
    <source>
        <dbReference type="PROSITE" id="PS51194"/>
    </source>
</evidence>
<dbReference type="GO" id="GO:0003724">
    <property type="term" value="F:RNA helicase activity"/>
    <property type="evidence" value="ECO:0007669"/>
    <property type="project" value="UniProtKB-EC"/>
</dbReference>
<proteinExistence type="inferred from homology"/>
<dbReference type="Gene3D" id="3.40.50.300">
    <property type="entry name" value="P-loop containing nucleotide triphosphate hydrolases"/>
    <property type="match status" value="2"/>
</dbReference>
<dbReference type="SMART" id="SM00490">
    <property type="entry name" value="HELICc"/>
    <property type="match status" value="1"/>
</dbReference>
<dbReference type="InterPro" id="IPR014001">
    <property type="entry name" value="Helicase_ATP-bd"/>
</dbReference>
<dbReference type="EC" id="3.6.4.13" evidence="7"/>
<keyword evidence="1 6" id="KW-0547">Nucleotide-binding</keyword>
<dbReference type="PROSITE" id="PS00039">
    <property type="entry name" value="DEAD_ATP_HELICASE"/>
    <property type="match status" value="1"/>
</dbReference>
<dbReference type="Pfam" id="PF00271">
    <property type="entry name" value="Helicase_C"/>
    <property type="match status" value="1"/>
</dbReference>
<dbReference type="GO" id="GO:0005524">
    <property type="term" value="F:ATP binding"/>
    <property type="evidence" value="ECO:0007669"/>
    <property type="project" value="UniProtKB-UniRule"/>
</dbReference>
<dbReference type="PROSITE" id="PS51192">
    <property type="entry name" value="HELICASE_ATP_BIND_1"/>
    <property type="match status" value="1"/>
</dbReference>
<feature type="domain" description="Helicase ATP-binding" evidence="9">
    <location>
        <begin position="103"/>
        <end position="282"/>
    </location>
</feature>
<dbReference type="Proteomes" id="UP000714275">
    <property type="component" value="Unassembled WGS sequence"/>
</dbReference>
<evidence type="ECO:0000256" key="6">
    <source>
        <dbReference type="RuleBase" id="RU000492"/>
    </source>
</evidence>
<dbReference type="InterPro" id="IPR000629">
    <property type="entry name" value="RNA-helicase_DEAD-box_CS"/>
</dbReference>
<evidence type="ECO:0000313" key="12">
    <source>
        <dbReference type="Proteomes" id="UP000714275"/>
    </source>
</evidence>
<dbReference type="Pfam" id="PF00270">
    <property type="entry name" value="DEAD"/>
    <property type="match status" value="1"/>
</dbReference>
<dbReference type="InterPro" id="IPR001650">
    <property type="entry name" value="Helicase_C-like"/>
</dbReference>
<evidence type="ECO:0000256" key="5">
    <source>
        <dbReference type="ARBA" id="ARBA00022884"/>
    </source>
</evidence>
<evidence type="ECO:0000256" key="8">
    <source>
        <dbReference type="SAM" id="MobiDB-lite"/>
    </source>
</evidence>
<evidence type="ECO:0000256" key="7">
    <source>
        <dbReference type="RuleBase" id="RU365068"/>
    </source>
</evidence>
<organism evidence="11 12">
    <name type="scientific">Suillus placidus</name>
    <dbReference type="NCBI Taxonomy" id="48579"/>
    <lineage>
        <taxon>Eukaryota</taxon>
        <taxon>Fungi</taxon>
        <taxon>Dikarya</taxon>
        <taxon>Basidiomycota</taxon>
        <taxon>Agaricomycotina</taxon>
        <taxon>Agaricomycetes</taxon>
        <taxon>Agaricomycetidae</taxon>
        <taxon>Boletales</taxon>
        <taxon>Suillineae</taxon>
        <taxon>Suillaceae</taxon>
        <taxon>Suillus</taxon>
    </lineage>
</organism>
<comment type="function">
    <text evidence="7">RNA helicase.</text>
</comment>
<accession>A0A9P6ZJ80</accession>
<evidence type="ECO:0000256" key="3">
    <source>
        <dbReference type="ARBA" id="ARBA00022806"/>
    </source>
</evidence>
<feature type="compositionally biased region" description="Basic residues" evidence="8">
    <location>
        <begin position="626"/>
        <end position="637"/>
    </location>
</feature>
<evidence type="ECO:0000256" key="4">
    <source>
        <dbReference type="ARBA" id="ARBA00022840"/>
    </source>
</evidence>
<dbReference type="PROSITE" id="PS51194">
    <property type="entry name" value="HELICASE_CTER"/>
    <property type="match status" value="1"/>
</dbReference>
<keyword evidence="4 6" id="KW-0067">ATP-binding</keyword>
<name>A0A9P6ZJ80_9AGAM</name>
<comment type="similarity">
    <text evidence="6">Belongs to the DEAD box helicase family.</text>
</comment>
<feature type="compositionally biased region" description="Basic and acidic residues" evidence="8">
    <location>
        <begin position="611"/>
        <end position="621"/>
    </location>
</feature>
<dbReference type="InterPro" id="IPR011545">
    <property type="entry name" value="DEAD/DEAH_box_helicase_dom"/>
</dbReference>
<comment type="caution">
    <text evidence="11">The sequence shown here is derived from an EMBL/GenBank/DDBJ whole genome shotgun (WGS) entry which is preliminary data.</text>
</comment>
<feature type="region of interest" description="Disordered" evidence="8">
    <location>
        <begin position="569"/>
        <end position="637"/>
    </location>
</feature>
<keyword evidence="5 7" id="KW-0694">RNA-binding</keyword>
<protein>
    <recommendedName>
        <fullName evidence="7">ATP-dependent RNA helicase</fullName>
        <ecNumber evidence="7">3.6.4.13</ecNumber>
    </recommendedName>
</protein>
<evidence type="ECO:0000256" key="2">
    <source>
        <dbReference type="ARBA" id="ARBA00022801"/>
    </source>
</evidence>
<evidence type="ECO:0000259" key="9">
    <source>
        <dbReference type="PROSITE" id="PS51192"/>
    </source>
</evidence>
<dbReference type="InterPro" id="IPR027417">
    <property type="entry name" value="P-loop_NTPase"/>
</dbReference>
<reference evidence="11" key="1">
    <citation type="journal article" date="2020" name="New Phytol.">
        <title>Comparative genomics reveals dynamic genome evolution in host specialist ectomycorrhizal fungi.</title>
        <authorList>
            <person name="Lofgren L.A."/>
            <person name="Nguyen N.H."/>
            <person name="Vilgalys R."/>
            <person name="Ruytinx J."/>
            <person name="Liao H.L."/>
            <person name="Branco S."/>
            <person name="Kuo A."/>
            <person name="LaButti K."/>
            <person name="Lipzen A."/>
            <person name="Andreopoulos W."/>
            <person name="Pangilinan J."/>
            <person name="Riley R."/>
            <person name="Hundley H."/>
            <person name="Na H."/>
            <person name="Barry K."/>
            <person name="Grigoriev I.V."/>
            <person name="Stajich J.E."/>
            <person name="Kennedy P.G."/>
        </authorList>
    </citation>
    <scope>NUCLEOTIDE SEQUENCE</scope>
    <source>
        <strain evidence="11">DOB743</strain>
    </source>
</reference>
<dbReference type="EMBL" id="JABBWD010000078">
    <property type="protein sequence ID" value="KAG1768624.1"/>
    <property type="molecule type" value="Genomic_DNA"/>
</dbReference>
<feature type="domain" description="Helicase C-terminal" evidence="10">
    <location>
        <begin position="309"/>
        <end position="466"/>
    </location>
</feature>
<keyword evidence="12" id="KW-1185">Reference proteome</keyword>
<dbReference type="AlphaFoldDB" id="A0A9P6ZJ80"/>
<feature type="region of interest" description="Disordered" evidence="8">
    <location>
        <begin position="43"/>
        <end position="64"/>
    </location>
</feature>
<keyword evidence="2 6" id="KW-0378">Hydrolase</keyword>
<dbReference type="PANTHER" id="PTHR24031">
    <property type="entry name" value="RNA HELICASE"/>
    <property type="match status" value="1"/>
</dbReference>
<gene>
    <name evidence="11" type="ORF">EV702DRAFT_1144341</name>
</gene>